<dbReference type="Proteomes" id="UP001489509">
    <property type="component" value="Unassembled WGS sequence"/>
</dbReference>
<evidence type="ECO:0000256" key="1">
    <source>
        <dbReference type="ARBA" id="ARBA00023125"/>
    </source>
</evidence>
<gene>
    <name evidence="3" type="ORF">WMO26_03525</name>
</gene>
<dbReference type="CDD" id="cd00093">
    <property type="entry name" value="HTH_XRE"/>
    <property type="match status" value="1"/>
</dbReference>
<evidence type="ECO:0000313" key="3">
    <source>
        <dbReference type="EMBL" id="MEQ2439894.1"/>
    </source>
</evidence>
<feature type="domain" description="HTH cro/C1-type" evidence="2">
    <location>
        <begin position="6"/>
        <end position="60"/>
    </location>
</feature>
<dbReference type="Pfam" id="PF01381">
    <property type="entry name" value="HTH_3"/>
    <property type="match status" value="1"/>
</dbReference>
<dbReference type="InterPro" id="IPR001387">
    <property type="entry name" value="Cro/C1-type_HTH"/>
</dbReference>
<dbReference type="PANTHER" id="PTHR46558:SF11">
    <property type="entry name" value="HTH-TYPE TRANSCRIPTIONAL REGULATOR XRE"/>
    <property type="match status" value="1"/>
</dbReference>
<dbReference type="SUPFAM" id="SSF47413">
    <property type="entry name" value="lambda repressor-like DNA-binding domains"/>
    <property type="match status" value="1"/>
</dbReference>
<dbReference type="SMART" id="SM00530">
    <property type="entry name" value="HTH_XRE"/>
    <property type="match status" value="1"/>
</dbReference>
<dbReference type="Gene3D" id="1.10.260.40">
    <property type="entry name" value="lambda repressor-like DNA-binding domains"/>
    <property type="match status" value="1"/>
</dbReference>
<evidence type="ECO:0000313" key="4">
    <source>
        <dbReference type="Proteomes" id="UP001489509"/>
    </source>
</evidence>
<dbReference type="InterPro" id="IPR010982">
    <property type="entry name" value="Lambda_DNA-bd_dom_sf"/>
</dbReference>
<dbReference type="PROSITE" id="PS50943">
    <property type="entry name" value="HTH_CROC1"/>
    <property type="match status" value="1"/>
</dbReference>
<sequence length="96" mass="11004">MLHEQIKTLRAARGLNQVELAKKLNVSKQSISNWENNNIQPSIEVLVKLARFFSVSTDYLLGLDTRLYLEVTSLHPEEIAHIQMLIDDLKGRTHHA</sequence>
<keyword evidence="1" id="KW-0238">DNA-binding</keyword>
<protein>
    <submittedName>
        <fullName evidence="3">Helix-turn-helix transcriptional regulator</fullName>
    </submittedName>
</protein>
<reference evidence="3 4" key="1">
    <citation type="submission" date="2024-03" db="EMBL/GenBank/DDBJ databases">
        <title>Human intestinal bacterial collection.</title>
        <authorList>
            <person name="Pauvert C."/>
            <person name="Hitch T.C.A."/>
            <person name="Clavel T."/>
        </authorList>
    </citation>
    <scope>NUCLEOTIDE SEQUENCE [LARGE SCALE GENOMIC DNA]</scope>
    <source>
        <strain evidence="3 4">CLA-JM-H44</strain>
    </source>
</reference>
<keyword evidence="4" id="KW-1185">Reference proteome</keyword>
<dbReference type="EMBL" id="JBBMFD010000003">
    <property type="protein sequence ID" value="MEQ2439894.1"/>
    <property type="molecule type" value="Genomic_DNA"/>
</dbReference>
<dbReference type="PANTHER" id="PTHR46558">
    <property type="entry name" value="TRACRIPTIONAL REGULATORY PROTEIN-RELATED-RELATED"/>
    <property type="match status" value="1"/>
</dbReference>
<name>A0ABV1DY02_9FIRM</name>
<dbReference type="RefSeq" id="WP_349218160.1">
    <property type="nucleotide sequence ID" value="NZ_JBBMFD010000003.1"/>
</dbReference>
<comment type="caution">
    <text evidence="3">The sequence shown here is derived from an EMBL/GenBank/DDBJ whole genome shotgun (WGS) entry which is preliminary data.</text>
</comment>
<accession>A0ABV1DY02</accession>
<organism evidence="3 4">
    <name type="scientific">Solibaculum intestinale</name>
    <dbReference type="NCBI Taxonomy" id="3133165"/>
    <lineage>
        <taxon>Bacteria</taxon>
        <taxon>Bacillati</taxon>
        <taxon>Bacillota</taxon>
        <taxon>Clostridia</taxon>
        <taxon>Eubacteriales</taxon>
        <taxon>Oscillospiraceae</taxon>
        <taxon>Solibaculum</taxon>
    </lineage>
</organism>
<proteinExistence type="predicted"/>
<evidence type="ECO:0000259" key="2">
    <source>
        <dbReference type="PROSITE" id="PS50943"/>
    </source>
</evidence>